<keyword evidence="1" id="KW-1133">Transmembrane helix</keyword>
<feature type="transmembrane region" description="Helical" evidence="1">
    <location>
        <begin position="146"/>
        <end position="168"/>
    </location>
</feature>
<dbReference type="AlphaFoldDB" id="A0A918WRW4"/>
<evidence type="ECO:0000256" key="1">
    <source>
        <dbReference type="SAM" id="Phobius"/>
    </source>
</evidence>
<feature type="transmembrane region" description="Helical" evidence="1">
    <location>
        <begin position="33"/>
        <end position="54"/>
    </location>
</feature>
<keyword evidence="1" id="KW-0472">Membrane</keyword>
<reference evidence="2" key="2">
    <citation type="submission" date="2020-09" db="EMBL/GenBank/DDBJ databases">
        <authorList>
            <person name="Sun Q."/>
            <person name="Ohkuma M."/>
        </authorList>
    </citation>
    <scope>NUCLEOTIDE SEQUENCE</scope>
    <source>
        <strain evidence="2">JCM 4637</strain>
    </source>
</reference>
<feature type="transmembrane region" description="Helical" evidence="1">
    <location>
        <begin position="66"/>
        <end position="85"/>
    </location>
</feature>
<proteinExistence type="predicted"/>
<dbReference type="EMBL" id="BMVC01000001">
    <property type="protein sequence ID" value="GHC76544.1"/>
    <property type="molecule type" value="Genomic_DNA"/>
</dbReference>
<name>A0A918WRW4_9ACTN</name>
<keyword evidence="1" id="KW-0812">Transmembrane</keyword>
<dbReference type="RefSeq" id="WP_189820592.1">
    <property type="nucleotide sequence ID" value="NZ_BMVC01000001.1"/>
</dbReference>
<feature type="transmembrane region" description="Helical" evidence="1">
    <location>
        <begin position="214"/>
        <end position="236"/>
    </location>
</feature>
<organism evidence="2 3">
    <name type="scientific">Streptomyces finlayi</name>
    <dbReference type="NCBI Taxonomy" id="67296"/>
    <lineage>
        <taxon>Bacteria</taxon>
        <taxon>Bacillati</taxon>
        <taxon>Actinomycetota</taxon>
        <taxon>Actinomycetes</taxon>
        <taxon>Kitasatosporales</taxon>
        <taxon>Streptomycetaceae</taxon>
        <taxon>Streptomyces</taxon>
    </lineage>
</organism>
<dbReference type="Proteomes" id="UP000638353">
    <property type="component" value="Unassembled WGS sequence"/>
</dbReference>
<reference evidence="2" key="1">
    <citation type="journal article" date="2014" name="Int. J. Syst. Evol. Microbiol.">
        <title>Complete genome sequence of Corynebacterium casei LMG S-19264T (=DSM 44701T), isolated from a smear-ripened cheese.</title>
        <authorList>
            <consortium name="US DOE Joint Genome Institute (JGI-PGF)"/>
            <person name="Walter F."/>
            <person name="Albersmeier A."/>
            <person name="Kalinowski J."/>
            <person name="Ruckert C."/>
        </authorList>
    </citation>
    <scope>NUCLEOTIDE SEQUENCE</scope>
    <source>
        <strain evidence="2">JCM 4637</strain>
    </source>
</reference>
<feature type="transmembrane region" description="Helical" evidence="1">
    <location>
        <begin position="243"/>
        <end position="266"/>
    </location>
</feature>
<sequence>MTTTAPGRPALRALKAPLPDRHSPFRSEFLRGLAPWTGATVTAVLLAAMLSKSVQWQGSWGGTQSLLKSAAVLLGGPLAVAAGCWQGGRERRRGTVGLLATASRGRPAKTLVAVAPLTAWVLIGYLVALVVVLAATLPYAHRGRPLVSYAVTDLTFLVSITAVGFVAGRLVPWRLTAPLLAVCAYLGLGFPAYLGSDLRLLSPAEQVDTTYVPLWWQPLVMSAWTGGLAAAAFLVYAARRRAFAVLPLAMAVAAGTLIADLGPGMWRHVPTPGVRACGSGETGPTVCVDDPDRELLPAIRAALGGLHDRLQEMSTPPYTYVANNAELGPIDVRLPSLSRGWNVVRDEVVDPAAFARETAQMLPFFGRCSTEKLTPAEAERFSKLQQTVLAWLAPADTVLPGTPPHGSVRDTDLRAPLAAMAPAARASWLDRYVAAARSCDPKKMPKL</sequence>
<evidence type="ECO:0000313" key="3">
    <source>
        <dbReference type="Proteomes" id="UP000638353"/>
    </source>
</evidence>
<feature type="transmembrane region" description="Helical" evidence="1">
    <location>
        <begin position="111"/>
        <end position="140"/>
    </location>
</feature>
<accession>A0A918WRW4</accession>
<protein>
    <submittedName>
        <fullName evidence="2">Uncharacterized protein</fullName>
    </submittedName>
</protein>
<gene>
    <name evidence="2" type="ORF">GCM10010334_00240</name>
</gene>
<comment type="caution">
    <text evidence="2">The sequence shown here is derived from an EMBL/GenBank/DDBJ whole genome shotgun (WGS) entry which is preliminary data.</text>
</comment>
<feature type="transmembrane region" description="Helical" evidence="1">
    <location>
        <begin position="175"/>
        <end position="194"/>
    </location>
</feature>
<evidence type="ECO:0000313" key="2">
    <source>
        <dbReference type="EMBL" id="GHC76544.1"/>
    </source>
</evidence>